<dbReference type="InterPro" id="IPR006439">
    <property type="entry name" value="HAD-SF_hydro_IA"/>
</dbReference>
<protein>
    <submittedName>
        <fullName evidence="1">Hydrolase</fullName>
    </submittedName>
</protein>
<dbReference type="SFLD" id="SFLDS00003">
    <property type="entry name" value="Haloacid_Dehalogenase"/>
    <property type="match status" value="1"/>
</dbReference>
<dbReference type="Gene3D" id="3.40.50.1000">
    <property type="entry name" value="HAD superfamily/HAD-like"/>
    <property type="match status" value="1"/>
</dbReference>
<keyword evidence="1" id="KW-0378">Hydrolase</keyword>
<dbReference type="InterPro" id="IPR036412">
    <property type="entry name" value="HAD-like_sf"/>
</dbReference>
<proteinExistence type="predicted"/>
<dbReference type="Proteomes" id="UP000619260">
    <property type="component" value="Unassembled WGS sequence"/>
</dbReference>
<gene>
    <name evidence="1" type="ORF">Val02_37260</name>
</gene>
<reference evidence="1" key="1">
    <citation type="submission" date="2021-01" db="EMBL/GenBank/DDBJ databases">
        <title>Whole genome shotgun sequence of Virgisporangium aliadipatigenens NBRC 105644.</title>
        <authorList>
            <person name="Komaki H."/>
            <person name="Tamura T."/>
        </authorList>
    </citation>
    <scope>NUCLEOTIDE SEQUENCE</scope>
    <source>
        <strain evidence="1">NBRC 105644</strain>
    </source>
</reference>
<dbReference type="AlphaFoldDB" id="A0A8J4DQA6"/>
<dbReference type="NCBIfam" id="TIGR01549">
    <property type="entry name" value="HAD-SF-IA-v1"/>
    <property type="match status" value="1"/>
</dbReference>
<dbReference type="SFLD" id="SFLDG01129">
    <property type="entry name" value="C1.5:_HAD__Beta-PGM__Phosphata"/>
    <property type="match status" value="1"/>
</dbReference>
<dbReference type="InterPro" id="IPR023214">
    <property type="entry name" value="HAD_sf"/>
</dbReference>
<dbReference type="SUPFAM" id="SSF56784">
    <property type="entry name" value="HAD-like"/>
    <property type="match status" value="1"/>
</dbReference>
<dbReference type="Pfam" id="PF00702">
    <property type="entry name" value="Hydrolase"/>
    <property type="match status" value="1"/>
</dbReference>
<sequence length="233" mass="24063">MISGTLSGVLFDFHGTLAQVEEPSAWVVAAAAACGHDLSFERSGELAERLIVAGRAGGPFPEKVPAHLTRLWDDRDLDAATHRACYTGLAATVETGIEGLPDALYDRLLIAEGWVPYPDAVPVLSTLRDAGIKVALVSNIGFDLRGICAGIGLDPFVDHYALSYEAGVCKPDPAIFLGACAALGVPPAEALMVGDTPADAGAVAAGIRALTLPVDPPGKPHGLDAVLRLAGLH</sequence>
<evidence type="ECO:0000313" key="2">
    <source>
        <dbReference type="Proteomes" id="UP000619260"/>
    </source>
</evidence>
<evidence type="ECO:0000313" key="1">
    <source>
        <dbReference type="EMBL" id="GIJ46840.1"/>
    </source>
</evidence>
<organism evidence="1 2">
    <name type="scientific">Virgisporangium aliadipatigenens</name>
    <dbReference type="NCBI Taxonomy" id="741659"/>
    <lineage>
        <taxon>Bacteria</taxon>
        <taxon>Bacillati</taxon>
        <taxon>Actinomycetota</taxon>
        <taxon>Actinomycetes</taxon>
        <taxon>Micromonosporales</taxon>
        <taxon>Micromonosporaceae</taxon>
        <taxon>Virgisporangium</taxon>
    </lineage>
</organism>
<name>A0A8J4DQA6_9ACTN</name>
<dbReference type="GO" id="GO:0016787">
    <property type="term" value="F:hydrolase activity"/>
    <property type="evidence" value="ECO:0007669"/>
    <property type="project" value="UniProtKB-KW"/>
</dbReference>
<accession>A0A8J4DQA6</accession>
<dbReference type="NCBIfam" id="TIGR01509">
    <property type="entry name" value="HAD-SF-IA-v3"/>
    <property type="match status" value="1"/>
</dbReference>
<dbReference type="PRINTS" id="PR00413">
    <property type="entry name" value="HADHALOGNASE"/>
</dbReference>
<dbReference type="PANTHER" id="PTHR46649">
    <property type="match status" value="1"/>
</dbReference>
<comment type="caution">
    <text evidence="1">The sequence shown here is derived from an EMBL/GenBank/DDBJ whole genome shotgun (WGS) entry which is preliminary data.</text>
</comment>
<dbReference type="EMBL" id="BOPF01000012">
    <property type="protein sequence ID" value="GIJ46840.1"/>
    <property type="molecule type" value="Genomic_DNA"/>
</dbReference>
<keyword evidence="2" id="KW-1185">Reference proteome</keyword>
<dbReference type="PANTHER" id="PTHR46649:SF4">
    <property type="entry name" value="HALOACID DEHALOGENASE-LIKE HYDROLASE (HAD) SUPERFAMILY PROTEIN"/>
    <property type="match status" value="1"/>
</dbReference>